<dbReference type="Proteomes" id="UP001595818">
    <property type="component" value="Unassembled WGS sequence"/>
</dbReference>
<evidence type="ECO:0000313" key="9">
    <source>
        <dbReference type="EMBL" id="MFC4874396.1"/>
    </source>
</evidence>
<comment type="caution">
    <text evidence="9">The sequence shown here is derived from an EMBL/GenBank/DDBJ whole genome shotgun (WGS) entry which is preliminary data.</text>
</comment>
<sequence length="1213" mass="133836">MKNETVLLLIRMTKTFIHALILQCMTMTLLFAWNGTAQVKSIDKIMIQLEIDNLSVENAFSRIEKETGFNFVFAQKDVSGLETVSTNGKNKSLYDLLVDIAMQTPLEFKQVNNNIHVKRTKSGRRAAPQNAVIINVDVRGTVADASGEPMPGVTVSVPGTSIGTVTDLDGRFTLSVPEGSSLAFSYIGFRTEIVPVDGRTEFNIVLEEDVSALGEVVVTAFGVPRDERALGYATATIKSDELIKVGTPNFATALYGKAPGVRIQAGAGGATSAVNIQIRGINSILGRNQPLIILDGVPIRNEEVRNNDYWSDQRLRGNGLLDINPEDIENISILKGASAAALYGSEAVNGVVMITTKKGAAGVKGFAVDFNASYAVDKIAYLPRYQNVRGPGGPSHVFSLGQDDDGFIRYDGNIRGLANTTLNFGPEFDGQPVMSWDGQMRPYVAQENNYAALFNNPASSQVNVAISNSTENADIRLSLTRQDNEALSLNSKNSKNIANFNSTFRVSKRVTTDLMVNYINQNTANRPYSVDRMINNFTGMMTRFDNGAWYLDRYQTSRGYRFVTGTGQSITPEENIIRNGFLGDIADYVWRVNRHRSSELSNRVIGSLTNSVRITDELSLRARISTDYTYRYSEDRFATERPLAFGPSGAFGMGTEVFSILYGDVLLSYRKELTDEVTLTATAGYTARKETFSRVTRSTNGGLSTENLFDVVASANLPNNSSTRTFNVLDATLGTLNLDYKGIWYVEGTIRRDRISVMHPDNNTLYYPSANTSFILSDAVEMPHFISAAKLRGSWGIVGNYPDIYRANIAYTQNTLGTQQPGGANVLYTLIPGNFGNDGIRPEEKHEFEVGLNMKFAQDRFGFDVSYYNAQIRDQILDLTLPWSAGAGSVLTNIGTLRNKGIEASLYGNVLRRTGGLNWDVTVNLARNRNIVEKLTDNATEILHADYDGNAAQLRSTVGQPMGDFYARPVETNASGQKIVQPNGLYKIDDQNWIKVGNAMPKVVGGIMNELSYKNFTLSVLADFQIGGHVMPTGINWMISRGLTEESLNYMNKERGGLSYYVNDEGKGVQTDAAQGPNGERVHHDGMLMEGVTADGQPNTNVISQALYYQRTYNWGGPQYSQSRYELYIQENTYFKLRELSFGYAFPSHIARKVGASNLNLSVFGRNLFFFYRNIKDLDPEVLTGGSRWFQTLTSAGTNPATRTGGVMLRARF</sequence>
<dbReference type="Gene3D" id="2.40.170.20">
    <property type="entry name" value="TonB-dependent receptor, beta-barrel domain"/>
    <property type="match status" value="1"/>
</dbReference>
<protein>
    <submittedName>
        <fullName evidence="9">SusC/RagA family TonB-linked outer membrane protein</fullName>
    </submittedName>
</protein>
<dbReference type="NCBIfam" id="TIGR04056">
    <property type="entry name" value="OMP_RagA_SusC"/>
    <property type="match status" value="1"/>
</dbReference>
<feature type="domain" description="TonB-dependent receptor plug" evidence="8">
    <location>
        <begin position="229"/>
        <end position="351"/>
    </location>
</feature>
<evidence type="ECO:0000256" key="6">
    <source>
        <dbReference type="ARBA" id="ARBA00023237"/>
    </source>
</evidence>
<keyword evidence="4 7" id="KW-0812">Transmembrane</keyword>
<evidence type="ECO:0000256" key="1">
    <source>
        <dbReference type="ARBA" id="ARBA00004571"/>
    </source>
</evidence>
<evidence type="ECO:0000256" key="3">
    <source>
        <dbReference type="ARBA" id="ARBA00022452"/>
    </source>
</evidence>
<dbReference type="Gene3D" id="2.60.40.1120">
    <property type="entry name" value="Carboxypeptidase-like, regulatory domain"/>
    <property type="match status" value="1"/>
</dbReference>
<keyword evidence="5 7" id="KW-0472">Membrane</keyword>
<proteinExistence type="inferred from homology"/>
<evidence type="ECO:0000256" key="5">
    <source>
        <dbReference type="ARBA" id="ARBA00023136"/>
    </source>
</evidence>
<dbReference type="InterPro" id="IPR008969">
    <property type="entry name" value="CarboxyPept-like_regulatory"/>
</dbReference>
<organism evidence="9 10">
    <name type="scientific">Negadavirga shengliensis</name>
    <dbReference type="NCBI Taxonomy" id="1389218"/>
    <lineage>
        <taxon>Bacteria</taxon>
        <taxon>Pseudomonadati</taxon>
        <taxon>Bacteroidota</taxon>
        <taxon>Cytophagia</taxon>
        <taxon>Cytophagales</taxon>
        <taxon>Cyclobacteriaceae</taxon>
        <taxon>Negadavirga</taxon>
    </lineage>
</organism>
<accession>A0ABV9T6L5</accession>
<dbReference type="InterPro" id="IPR037066">
    <property type="entry name" value="Plug_dom_sf"/>
</dbReference>
<keyword evidence="3 7" id="KW-1134">Transmembrane beta strand</keyword>
<dbReference type="Gene3D" id="2.170.130.10">
    <property type="entry name" value="TonB-dependent receptor, plug domain"/>
    <property type="match status" value="1"/>
</dbReference>
<dbReference type="SUPFAM" id="SSF56935">
    <property type="entry name" value="Porins"/>
    <property type="match status" value="1"/>
</dbReference>
<dbReference type="PROSITE" id="PS52016">
    <property type="entry name" value="TONB_DEPENDENT_REC_3"/>
    <property type="match status" value="1"/>
</dbReference>
<keyword evidence="6 7" id="KW-0998">Cell outer membrane</keyword>
<name>A0ABV9T6L5_9BACT</name>
<dbReference type="NCBIfam" id="TIGR04057">
    <property type="entry name" value="SusC_RagA_signa"/>
    <property type="match status" value="1"/>
</dbReference>
<evidence type="ECO:0000313" key="10">
    <source>
        <dbReference type="Proteomes" id="UP001595818"/>
    </source>
</evidence>
<dbReference type="Pfam" id="PF07715">
    <property type="entry name" value="Plug"/>
    <property type="match status" value="1"/>
</dbReference>
<keyword evidence="10" id="KW-1185">Reference proteome</keyword>
<dbReference type="InterPro" id="IPR012910">
    <property type="entry name" value="Plug_dom"/>
</dbReference>
<dbReference type="RefSeq" id="WP_377068200.1">
    <property type="nucleotide sequence ID" value="NZ_JBHSJJ010000017.1"/>
</dbReference>
<dbReference type="InterPro" id="IPR036942">
    <property type="entry name" value="Beta-barrel_TonB_sf"/>
</dbReference>
<evidence type="ECO:0000256" key="2">
    <source>
        <dbReference type="ARBA" id="ARBA00022448"/>
    </source>
</evidence>
<evidence type="ECO:0000256" key="4">
    <source>
        <dbReference type="ARBA" id="ARBA00022692"/>
    </source>
</evidence>
<dbReference type="Pfam" id="PF13715">
    <property type="entry name" value="CarbopepD_reg_2"/>
    <property type="match status" value="1"/>
</dbReference>
<evidence type="ECO:0000256" key="7">
    <source>
        <dbReference type="PROSITE-ProRule" id="PRU01360"/>
    </source>
</evidence>
<keyword evidence="2 7" id="KW-0813">Transport</keyword>
<comment type="similarity">
    <text evidence="7">Belongs to the TonB-dependent receptor family.</text>
</comment>
<dbReference type="SUPFAM" id="SSF49464">
    <property type="entry name" value="Carboxypeptidase regulatory domain-like"/>
    <property type="match status" value="1"/>
</dbReference>
<dbReference type="InterPro" id="IPR039426">
    <property type="entry name" value="TonB-dep_rcpt-like"/>
</dbReference>
<evidence type="ECO:0000259" key="8">
    <source>
        <dbReference type="Pfam" id="PF07715"/>
    </source>
</evidence>
<dbReference type="EMBL" id="JBHSJJ010000017">
    <property type="protein sequence ID" value="MFC4874396.1"/>
    <property type="molecule type" value="Genomic_DNA"/>
</dbReference>
<dbReference type="InterPro" id="IPR023997">
    <property type="entry name" value="TonB-dep_OMP_SusC/RagA_CS"/>
</dbReference>
<reference evidence="10" key="1">
    <citation type="journal article" date="2019" name="Int. J. Syst. Evol. Microbiol.">
        <title>The Global Catalogue of Microorganisms (GCM) 10K type strain sequencing project: providing services to taxonomists for standard genome sequencing and annotation.</title>
        <authorList>
            <consortium name="The Broad Institute Genomics Platform"/>
            <consortium name="The Broad Institute Genome Sequencing Center for Infectious Disease"/>
            <person name="Wu L."/>
            <person name="Ma J."/>
        </authorList>
    </citation>
    <scope>NUCLEOTIDE SEQUENCE [LARGE SCALE GENOMIC DNA]</scope>
    <source>
        <strain evidence="10">CGMCC 4.7466</strain>
    </source>
</reference>
<gene>
    <name evidence="9" type="ORF">ACFPFU_22020</name>
</gene>
<dbReference type="InterPro" id="IPR023996">
    <property type="entry name" value="TonB-dep_OMP_SusC/RagA"/>
</dbReference>
<comment type="subcellular location">
    <subcellularLocation>
        <location evidence="1 7">Cell outer membrane</location>
        <topology evidence="1 7">Multi-pass membrane protein</topology>
    </subcellularLocation>
</comment>